<gene>
    <name evidence="1" type="ORF">GCM10010960_16410</name>
</gene>
<proteinExistence type="predicted"/>
<sequence>MKHDTRTEWFHPARFRYPIKAAALNWRSVFPGALSVAAFDRAALHGGCVVADFRQRLSRAFGIEAALPEVARQNESIGLISLFCLHSVLRYRPERSPESVRRGFALMRELERLAPAQPPIRLHPHIARAVARRHAEDLEWLAAEYGIRFTAWQGDGDATPRMLSDPPRLAELVVPPHPRAVIQLLGRAMASKIFGSSSDAG</sequence>
<organism evidence="1 2">
    <name type="scientific">Arenimonas maotaiensis</name>
    <dbReference type="NCBI Taxonomy" id="1446479"/>
    <lineage>
        <taxon>Bacteria</taxon>
        <taxon>Pseudomonadati</taxon>
        <taxon>Pseudomonadota</taxon>
        <taxon>Gammaproteobacteria</taxon>
        <taxon>Lysobacterales</taxon>
        <taxon>Lysobacteraceae</taxon>
        <taxon>Arenimonas</taxon>
    </lineage>
</organism>
<protein>
    <submittedName>
        <fullName evidence="1">Uncharacterized protein</fullName>
    </submittedName>
</protein>
<evidence type="ECO:0000313" key="2">
    <source>
        <dbReference type="Proteomes" id="UP000632858"/>
    </source>
</evidence>
<accession>A0A917CQQ7</accession>
<dbReference type="AlphaFoldDB" id="A0A917CQQ7"/>
<dbReference type="Proteomes" id="UP000632858">
    <property type="component" value="Unassembled WGS sequence"/>
</dbReference>
<keyword evidence="2" id="KW-1185">Reference proteome</keyword>
<dbReference type="EMBL" id="BMFO01000003">
    <property type="protein sequence ID" value="GGF95462.1"/>
    <property type="molecule type" value="Genomic_DNA"/>
</dbReference>
<evidence type="ECO:0000313" key="1">
    <source>
        <dbReference type="EMBL" id="GGF95462.1"/>
    </source>
</evidence>
<reference evidence="1" key="1">
    <citation type="journal article" date="2014" name="Int. J. Syst. Evol. Microbiol.">
        <title>Complete genome sequence of Corynebacterium casei LMG S-19264T (=DSM 44701T), isolated from a smear-ripened cheese.</title>
        <authorList>
            <consortium name="US DOE Joint Genome Institute (JGI-PGF)"/>
            <person name="Walter F."/>
            <person name="Albersmeier A."/>
            <person name="Kalinowski J."/>
            <person name="Ruckert C."/>
        </authorList>
    </citation>
    <scope>NUCLEOTIDE SEQUENCE</scope>
    <source>
        <strain evidence="1">CGMCC 1.12726</strain>
    </source>
</reference>
<name>A0A917CQQ7_9GAMM</name>
<reference evidence="1" key="2">
    <citation type="submission" date="2020-09" db="EMBL/GenBank/DDBJ databases">
        <authorList>
            <person name="Sun Q."/>
            <person name="Zhou Y."/>
        </authorList>
    </citation>
    <scope>NUCLEOTIDE SEQUENCE</scope>
    <source>
        <strain evidence="1">CGMCC 1.12726</strain>
    </source>
</reference>
<comment type="caution">
    <text evidence="1">The sequence shown here is derived from an EMBL/GenBank/DDBJ whole genome shotgun (WGS) entry which is preliminary data.</text>
</comment>